<accession>A0A931FN20</accession>
<dbReference type="InterPro" id="IPR025403">
    <property type="entry name" value="TgpA-like_C"/>
</dbReference>
<feature type="domain" description="Protein-glutamine gamma-glutamyltransferase-like C-terminal" evidence="3">
    <location>
        <begin position="193"/>
        <end position="258"/>
    </location>
</feature>
<evidence type="ECO:0000256" key="1">
    <source>
        <dbReference type="SAM" id="Phobius"/>
    </source>
</evidence>
<keyword evidence="2" id="KW-0732">Signal</keyword>
<name>A0A931FN20_9BACT</name>
<evidence type="ECO:0000256" key="2">
    <source>
        <dbReference type="SAM" id="SignalP"/>
    </source>
</evidence>
<dbReference type="Proteomes" id="UP000645610">
    <property type="component" value="Unassembled WGS sequence"/>
</dbReference>
<proteinExistence type="predicted"/>
<dbReference type="RefSeq" id="WP_196286517.1">
    <property type="nucleotide sequence ID" value="NZ_JADQDP010000002.1"/>
</dbReference>
<reference evidence="4 5" key="1">
    <citation type="submission" date="2020-11" db="EMBL/GenBank/DDBJ databases">
        <authorList>
            <person name="Kim M.K."/>
        </authorList>
    </citation>
    <scope>NUCLEOTIDE SEQUENCE [LARGE SCALE GENOMIC DNA]</scope>
    <source>
        <strain evidence="4 5">BT439</strain>
    </source>
</reference>
<feature type="chain" id="PRO_5037358855" evidence="2">
    <location>
        <begin position="39"/>
        <end position="281"/>
    </location>
</feature>
<feature type="transmembrane region" description="Helical" evidence="1">
    <location>
        <begin position="123"/>
        <end position="141"/>
    </location>
</feature>
<keyword evidence="1" id="KW-0812">Transmembrane</keyword>
<feature type="signal peptide" evidence="2">
    <location>
        <begin position="1"/>
        <end position="38"/>
    </location>
</feature>
<organism evidence="4 5">
    <name type="scientific">Hymenobacter properus</name>
    <dbReference type="NCBI Taxonomy" id="2791026"/>
    <lineage>
        <taxon>Bacteria</taxon>
        <taxon>Pseudomonadati</taxon>
        <taxon>Bacteroidota</taxon>
        <taxon>Cytophagia</taxon>
        <taxon>Cytophagales</taxon>
        <taxon>Hymenobacteraceae</taxon>
        <taxon>Hymenobacter</taxon>
    </lineage>
</organism>
<evidence type="ECO:0000259" key="3">
    <source>
        <dbReference type="Pfam" id="PF13559"/>
    </source>
</evidence>
<gene>
    <name evidence="4" type="ORF">I2I01_11165</name>
</gene>
<dbReference type="AlphaFoldDB" id="A0A931FN20"/>
<dbReference type="EMBL" id="JADQDP010000002">
    <property type="protein sequence ID" value="MBF9142199.1"/>
    <property type="molecule type" value="Genomic_DNA"/>
</dbReference>
<comment type="caution">
    <text evidence="4">The sequence shown here is derived from an EMBL/GenBank/DDBJ whole genome shotgun (WGS) entry which is preliminary data.</text>
</comment>
<evidence type="ECO:0000313" key="4">
    <source>
        <dbReference type="EMBL" id="MBF9142199.1"/>
    </source>
</evidence>
<evidence type="ECO:0000313" key="5">
    <source>
        <dbReference type="Proteomes" id="UP000645610"/>
    </source>
</evidence>
<protein>
    <submittedName>
        <fullName evidence="4">DUF4129 domain-containing protein</fullName>
    </submittedName>
</protein>
<keyword evidence="1" id="KW-0472">Membrane</keyword>
<keyword evidence="1" id="KW-1133">Transmembrane helix</keyword>
<keyword evidence="5" id="KW-1185">Reference proteome</keyword>
<dbReference type="Pfam" id="PF13559">
    <property type="entry name" value="DUF4129"/>
    <property type="match status" value="1"/>
</dbReference>
<sequence length="281" mass="31142">MRKLLVEKLKLKKAGPGGCLAWCLLVVGYLALAGAAQAAPAPKPVPPAAAAEFRPRPLPPDRITPLPTRRLDAERLRELASQRDFRYVEPSARTDAWEAFWARIWRWLGNLFDTPTGRVTWKYGVYAVALAVLVYAVLKLMQVDVTGAFGRAGRRGQLEYDTAGENIHEVDFRTRIAEAEAAGNFRLATRLGYLEVLKHLTDGGFIQWQPDKTNHAYLTELAAGPLRDAFRAATREFEYVWYGDLRLNAALYQQARASQRAVSSLLAGRPAPVSAAIPQSA</sequence>